<dbReference type="EMBL" id="CP028350">
    <property type="protein sequence ID" value="AVV39515.1"/>
    <property type="molecule type" value="Genomic_DNA"/>
</dbReference>
<keyword evidence="5 6" id="KW-0046">Antibiotic resistance</keyword>
<dbReference type="Pfam" id="PF13354">
    <property type="entry name" value="Beta-lactamase2"/>
    <property type="match status" value="1"/>
</dbReference>
<organism evidence="10 11">
    <name type="scientific">Pantoea vagans</name>
    <dbReference type="NCBI Taxonomy" id="470934"/>
    <lineage>
        <taxon>Bacteria</taxon>
        <taxon>Pseudomonadati</taxon>
        <taxon>Pseudomonadota</taxon>
        <taxon>Gammaproteobacteria</taxon>
        <taxon>Enterobacterales</taxon>
        <taxon>Erwiniaceae</taxon>
        <taxon>Pantoea</taxon>
    </lineage>
</organism>
<dbReference type="RefSeq" id="WP_107320298.1">
    <property type="nucleotide sequence ID" value="NZ_CP028350.1"/>
</dbReference>
<evidence type="ECO:0000259" key="9">
    <source>
        <dbReference type="Pfam" id="PF13354"/>
    </source>
</evidence>
<feature type="region of interest" description="Disordered" evidence="7">
    <location>
        <begin position="165"/>
        <end position="184"/>
    </location>
</feature>
<evidence type="ECO:0000256" key="6">
    <source>
        <dbReference type="RuleBase" id="RU361140"/>
    </source>
</evidence>
<dbReference type="PROSITE" id="PS51257">
    <property type="entry name" value="PROKAR_LIPOPROTEIN"/>
    <property type="match status" value="1"/>
</dbReference>
<evidence type="ECO:0000256" key="5">
    <source>
        <dbReference type="ARBA" id="ARBA00023251"/>
    </source>
</evidence>
<dbReference type="PRINTS" id="PR00118">
    <property type="entry name" value="BLACTAMASEA"/>
</dbReference>
<gene>
    <name evidence="10" type="ORF">C9381_19980</name>
</gene>
<comment type="similarity">
    <text evidence="2 6">Belongs to the class-A beta-lactamase family.</text>
</comment>
<name>A0AAN1TXF6_9GAMM</name>
<keyword evidence="8" id="KW-0732">Signal</keyword>
<evidence type="ECO:0000256" key="7">
    <source>
        <dbReference type="SAM" id="MobiDB-lite"/>
    </source>
</evidence>
<accession>A0AAN1TXF6</accession>
<dbReference type="EC" id="3.5.2.6" evidence="3 6"/>
<dbReference type="PANTHER" id="PTHR35333:SF3">
    <property type="entry name" value="BETA-LACTAMASE-TYPE TRANSPEPTIDASE FOLD CONTAINING PROTEIN"/>
    <property type="match status" value="1"/>
</dbReference>
<dbReference type="GO" id="GO:0046677">
    <property type="term" value="P:response to antibiotic"/>
    <property type="evidence" value="ECO:0007669"/>
    <property type="project" value="UniProtKB-UniRule"/>
</dbReference>
<dbReference type="AlphaFoldDB" id="A0AAN1TXF6"/>
<dbReference type="Proteomes" id="UP000241538">
    <property type="component" value="Plasmid pPV989-508"/>
</dbReference>
<protein>
    <recommendedName>
        <fullName evidence="3 6">Beta-lactamase</fullName>
        <ecNumber evidence="3 6">3.5.2.6</ecNumber>
    </recommendedName>
</protein>
<evidence type="ECO:0000313" key="11">
    <source>
        <dbReference type="Proteomes" id="UP000241538"/>
    </source>
</evidence>
<dbReference type="PROSITE" id="PS00146">
    <property type="entry name" value="BETA_LACTAMASE_A"/>
    <property type="match status" value="1"/>
</dbReference>
<keyword evidence="4 6" id="KW-0378">Hydrolase</keyword>
<evidence type="ECO:0000256" key="1">
    <source>
        <dbReference type="ARBA" id="ARBA00001526"/>
    </source>
</evidence>
<sequence length="292" mass="31530">MVNFKVSLTSLLLIATAGCSVSACAAFNQQTLTSQLETLESKSGGRLGLAVIDTADGSKYAWRGNERFPLCSTSKVMAVAAILKKNERDPHLLDKKIHISKSDMVNYNPVTRKHIDSYMSVAELSAAALQYSDNAAMNKLLSYLGGPQQATHFARTIGDKDFRLDRNEPGLNTAIPGDERDTTTPSAMAESLKKVVLGTALKEEQRAKLSDWMKGNTTGSDSIKAGLPDDWIVADKTGSGDYGSTNDIAVIWPKNHAPVILTTYFTQRDKDAATRKDVLASAAMLVADAVDK</sequence>
<proteinExistence type="inferred from homology"/>
<feature type="signal peptide" evidence="8">
    <location>
        <begin position="1"/>
        <end position="25"/>
    </location>
</feature>
<evidence type="ECO:0000256" key="4">
    <source>
        <dbReference type="ARBA" id="ARBA00022801"/>
    </source>
</evidence>
<dbReference type="InterPro" id="IPR000871">
    <property type="entry name" value="Beta-lactam_class-A"/>
</dbReference>
<keyword evidence="10" id="KW-0614">Plasmid</keyword>
<dbReference type="InterPro" id="IPR012338">
    <property type="entry name" value="Beta-lactam/transpept-like"/>
</dbReference>
<dbReference type="InterPro" id="IPR045155">
    <property type="entry name" value="Beta-lactam_cat"/>
</dbReference>
<evidence type="ECO:0000256" key="8">
    <source>
        <dbReference type="SAM" id="SignalP"/>
    </source>
</evidence>
<comment type="catalytic activity">
    <reaction evidence="1 6">
        <text>a beta-lactam + H2O = a substituted beta-amino acid</text>
        <dbReference type="Rhea" id="RHEA:20401"/>
        <dbReference type="ChEBI" id="CHEBI:15377"/>
        <dbReference type="ChEBI" id="CHEBI:35627"/>
        <dbReference type="ChEBI" id="CHEBI:140347"/>
        <dbReference type="EC" id="3.5.2.6"/>
    </reaction>
</comment>
<dbReference type="SUPFAM" id="SSF56601">
    <property type="entry name" value="beta-lactamase/transpeptidase-like"/>
    <property type="match status" value="1"/>
</dbReference>
<feature type="chain" id="PRO_5042906263" description="Beta-lactamase" evidence="8">
    <location>
        <begin position="26"/>
        <end position="292"/>
    </location>
</feature>
<dbReference type="NCBIfam" id="NF033103">
    <property type="entry name" value="bla_class_A"/>
    <property type="match status" value="1"/>
</dbReference>
<dbReference type="GO" id="GO:0030655">
    <property type="term" value="P:beta-lactam antibiotic catabolic process"/>
    <property type="evidence" value="ECO:0007669"/>
    <property type="project" value="InterPro"/>
</dbReference>
<evidence type="ECO:0000313" key="10">
    <source>
        <dbReference type="EMBL" id="AVV39515.1"/>
    </source>
</evidence>
<evidence type="ECO:0000256" key="2">
    <source>
        <dbReference type="ARBA" id="ARBA00009009"/>
    </source>
</evidence>
<dbReference type="Gene3D" id="3.40.710.10">
    <property type="entry name" value="DD-peptidase/beta-lactamase superfamily"/>
    <property type="match status" value="1"/>
</dbReference>
<dbReference type="GO" id="GO:0008800">
    <property type="term" value="F:beta-lactamase activity"/>
    <property type="evidence" value="ECO:0007669"/>
    <property type="project" value="UniProtKB-UniRule"/>
</dbReference>
<geneLocation type="plasmid" evidence="11">
    <name>ppv989-508</name>
</geneLocation>
<evidence type="ECO:0000256" key="3">
    <source>
        <dbReference type="ARBA" id="ARBA00012865"/>
    </source>
</evidence>
<feature type="domain" description="Beta-lactamase class A catalytic" evidence="9">
    <location>
        <begin position="49"/>
        <end position="263"/>
    </location>
</feature>
<reference evidence="10 11" key="1">
    <citation type="journal article" date="2018" name="Int J Genomics">
        <title>Comparative Genomics Analysis of Plasmid pPV989-94 from a Clinical Isolate of Pantoea vagans PV989.</title>
        <authorList>
            <person name="Xu L."/>
            <person name="Yin M."/>
            <person name="Zhu T."/>
            <person name="Lu J."/>
            <person name="Bao Q."/>
        </authorList>
    </citation>
    <scope>NUCLEOTIDE SEQUENCE [LARGE SCALE GENOMIC DNA]</scope>
    <source>
        <strain evidence="10 11">PV989</strain>
    </source>
</reference>
<dbReference type="PANTHER" id="PTHR35333">
    <property type="entry name" value="BETA-LACTAMASE"/>
    <property type="match status" value="1"/>
</dbReference>
<dbReference type="InterPro" id="IPR023650">
    <property type="entry name" value="Beta-lactam_class-A_AS"/>
</dbReference>